<evidence type="ECO:0000313" key="2">
    <source>
        <dbReference type="Proteomes" id="UP000648187"/>
    </source>
</evidence>
<proteinExistence type="predicted"/>
<accession>A0A835G7I3</accession>
<evidence type="ECO:0000313" key="1">
    <source>
        <dbReference type="EMBL" id="KAF9409449.1"/>
    </source>
</evidence>
<comment type="caution">
    <text evidence="1">The sequence shown here is derived from an EMBL/GenBank/DDBJ whole genome shotgun (WGS) entry which is preliminary data.</text>
</comment>
<keyword evidence="2" id="KW-1185">Reference proteome</keyword>
<sequence length="91" mass="10270">MEVTKGTYSGPCKFSADLSSHHAQFSPDVSARFFKSILATHYQPYMLITLNDALNTMGTDDRALLTPLCRNNAVVRRSRARYDIFPLLEQS</sequence>
<reference evidence="1" key="1">
    <citation type="submission" date="2020-08" db="EMBL/GenBank/DDBJ databases">
        <title>Spodoptera exigua strain:BAW_Kor-Di-RS1 Genome sequencing and assembly.</title>
        <authorList>
            <person name="Kim J."/>
            <person name="Nam H.Y."/>
            <person name="Kwon M."/>
            <person name="Choi J.H."/>
            <person name="Cho S.R."/>
            <person name="Kim G.-H."/>
        </authorList>
    </citation>
    <scope>NUCLEOTIDE SEQUENCE</scope>
    <source>
        <strain evidence="1">BAW_Kor-Di-RS1</strain>
        <tissue evidence="1">Whole-body</tissue>
    </source>
</reference>
<gene>
    <name evidence="1" type="ORF">HW555_011192</name>
</gene>
<organism evidence="1 2">
    <name type="scientific">Spodoptera exigua</name>
    <name type="common">Beet armyworm</name>
    <name type="synonym">Noctua fulgens</name>
    <dbReference type="NCBI Taxonomy" id="7107"/>
    <lineage>
        <taxon>Eukaryota</taxon>
        <taxon>Metazoa</taxon>
        <taxon>Ecdysozoa</taxon>
        <taxon>Arthropoda</taxon>
        <taxon>Hexapoda</taxon>
        <taxon>Insecta</taxon>
        <taxon>Pterygota</taxon>
        <taxon>Neoptera</taxon>
        <taxon>Endopterygota</taxon>
        <taxon>Lepidoptera</taxon>
        <taxon>Glossata</taxon>
        <taxon>Ditrysia</taxon>
        <taxon>Noctuoidea</taxon>
        <taxon>Noctuidae</taxon>
        <taxon>Amphipyrinae</taxon>
        <taxon>Spodoptera</taxon>
    </lineage>
</organism>
<dbReference type="EMBL" id="JACKWZ010000319">
    <property type="protein sequence ID" value="KAF9409449.1"/>
    <property type="molecule type" value="Genomic_DNA"/>
</dbReference>
<dbReference type="Proteomes" id="UP000648187">
    <property type="component" value="Unassembled WGS sequence"/>
</dbReference>
<name>A0A835G7I3_SPOEX</name>
<protein>
    <submittedName>
        <fullName evidence="1">Uncharacterized protein</fullName>
    </submittedName>
</protein>
<dbReference type="AlphaFoldDB" id="A0A835G7I3"/>